<protein>
    <submittedName>
        <fullName evidence="2">Uncharacterized protein</fullName>
    </submittedName>
</protein>
<name>A0A9X2SI14_9PSEU</name>
<reference evidence="2" key="1">
    <citation type="submission" date="2022-06" db="EMBL/GenBank/DDBJ databases">
        <title>Amycolatopsis iheyaensis sp. nov., a new species of the genus Amycolatopsis isolated from soil in Iheya island, Japan.</title>
        <authorList>
            <person name="Ngamcharungchit C."/>
            <person name="Kanto H."/>
            <person name="Take A."/>
            <person name="Intra B."/>
            <person name="Matsumoto A."/>
            <person name="Panbangred W."/>
            <person name="Inahashi Y."/>
        </authorList>
    </citation>
    <scope>NUCLEOTIDE SEQUENCE</scope>
    <source>
        <strain evidence="2">OK19-0408</strain>
    </source>
</reference>
<feature type="transmembrane region" description="Helical" evidence="1">
    <location>
        <begin position="12"/>
        <end position="35"/>
    </location>
</feature>
<dbReference type="RefSeq" id="WP_257918015.1">
    <property type="nucleotide sequence ID" value="NZ_JAMXQV010000001.1"/>
</dbReference>
<keyword evidence="3" id="KW-1185">Reference proteome</keyword>
<keyword evidence="1" id="KW-1133">Transmembrane helix</keyword>
<evidence type="ECO:0000313" key="3">
    <source>
        <dbReference type="Proteomes" id="UP001144096"/>
    </source>
</evidence>
<sequence length="142" mass="14732">MSEKTDRRHPRAARITWLLAGAALVAAVVVLWVTLGPPTADDRAVGKATEAADAQAHEAVGRLVTAAHEGALTDAGINRALALSTAGAHSIRRLGSTVVVTAEVHGVTSGAFGTISADPCYEYDITLPVQDESSIELHACRP</sequence>
<evidence type="ECO:0000256" key="1">
    <source>
        <dbReference type="SAM" id="Phobius"/>
    </source>
</evidence>
<dbReference type="EMBL" id="JAMXQV010000001">
    <property type="protein sequence ID" value="MCR6481361.1"/>
    <property type="molecule type" value="Genomic_DNA"/>
</dbReference>
<dbReference type="AlphaFoldDB" id="A0A9X2SI14"/>
<evidence type="ECO:0000313" key="2">
    <source>
        <dbReference type="EMBL" id="MCR6481361.1"/>
    </source>
</evidence>
<dbReference type="Proteomes" id="UP001144096">
    <property type="component" value="Unassembled WGS sequence"/>
</dbReference>
<gene>
    <name evidence="2" type="ORF">M8542_00885</name>
</gene>
<organism evidence="2 3">
    <name type="scientific">Amycolatopsis iheyensis</name>
    <dbReference type="NCBI Taxonomy" id="2945988"/>
    <lineage>
        <taxon>Bacteria</taxon>
        <taxon>Bacillati</taxon>
        <taxon>Actinomycetota</taxon>
        <taxon>Actinomycetes</taxon>
        <taxon>Pseudonocardiales</taxon>
        <taxon>Pseudonocardiaceae</taxon>
        <taxon>Amycolatopsis</taxon>
    </lineage>
</organism>
<accession>A0A9X2SI14</accession>
<comment type="caution">
    <text evidence="2">The sequence shown here is derived from an EMBL/GenBank/DDBJ whole genome shotgun (WGS) entry which is preliminary data.</text>
</comment>
<proteinExistence type="predicted"/>
<keyword evidence="1" id="KW-0472">Membrane</keyword>
<keyword evidence="1" id="KW-0812">Transmembrane</keyword>